<dbReference type="AlphaFoldDB" id="A0A7X2LZ96"/>
<organism evidence="1 2">
    <name type="scientific">Metabacillus lacus</name>
    <dbReference type="NCBI Taxonomy" id="1983721"/>
    <lineage>
        <taxon>Bacteria</taxon>
        <taxon>Bacillati</taxon>
        <taxon>Bacillota</taxon>
        <taxon>Bacilli</taxon>
        <taxon>Bacillales</taxon>
        <taxon>Bacillaceae</taxon>
        <taxon>Metabacillus</taxon>
    </lineage>
</organism>
<reference evidence="1 2" key="1">
    <citation type="submission" date="2019-11" db="EMBL/GenBank/DDBJ databases">
        <title>Bacillus lacus genome.</title>
        <authorList>
            <person name="Allen C.J."/>
            <person name="Newman J.D."/>
        </authorList>
    </citation>
    <scope>NUCLEOTIDE SEQUENCE [LARGE SCALE GENOMIC DNA]</scope>
    <source>
        <strain evidence="1 2">KCTC 33946</strain>
    </source>
</reference>
<name>A0A7X2LZ96_9BACI</name>
<protein>
    <recommendedName>
        <fullName evidence="3">Lipoprotein</fullName>
    </recommendedName>
</protein>
<comment type="caution">
    <text evidence="1">The sequence shown here is derived from an EMBL/GenBank/DDBJ whole genome shotgun (WGS) entry which is preliminary data.</text>
</comment>
<proteinExistence type="predicted"/>
<evidence type="ECO:0008006" key="3">
    <source>
        <dbReference type="Google" id="ProtNLM"/>
    </source>
</evidence>
<evidence type="ECO:0000313" key="2">
    <source>
        <dbReference type="Proteomes" id="UP000448867"/>
    </source>
</evidence>
<keyword evidence="2" id="KW-1185">Reference proteome</keyword>
<dbReference type="RefSeq" id="WP_154306833.1">
    <property type="nucleotide sequence ID" value="NZ_WKKI01000006.1"/>
</dbReference>
<dbReference type="PROSITE" id="PS51257">
    <property type="entry name" value="PROKAR_LIPOPROTEIN"/>
    <property type="match status" value="1"/>
</dbReference>
<dbReference type="Proteomes" id="UP000448867">
    <property type="component" value="Unassembled WGS sequence"/>
</dbReference>
<dbReference type="OrthoDB" id="2968672at2"/>
<gene>
    <name evidence="1" type="ORF">GJU40_05900</name>
</gene>
<evidence type="ECO:0000313" key="1">
    <source>
        <dbReference type="EMBL" id="MRX71707.1"/>
    </source>
</evidence>
<accession>A0A7X2LZ96</accession>
<dbReference type="EMBL" id="WKKI01000006">
    <property type="protein sequence ID" value="MRX71707.1"/>
    <property type="molecule type" value="Genomic_DNA"/>
</dbReference>
<sequence>MKKYITMLAVLLVAAGCTNDKPRPETIVEAAAVENVKMRAKDELIVKHEVRGSTVYIECFVPNYRFSSSSDTSDPKEGFIKLWIDGKQSEEIFTAAFMMKNVPKGYHTITVEFVSSATKHTEFKQTFEIHL</sequence>